<reference evidence="2 3" key="1">
    <citation type="journal article" date="2023" name="G3 (Bethesda)">
        <title>A haplotype-resolved chromosome-scale genome for Quercus rubra L. provides insights into the genetics of adaptive traits for red oak species.</title>
        <authorList>
            <person name="Kapoor B."/>
            <person name="Jenkins J."/>
            <person name="Schmutz J."/>
            <person name="Zhebentyayeva T."/>
            <person name="Kuelheim C."/>
            <person name="Coggeshall M."/>
            <person name="Heim C."/>
            <person name="Lasky J.R."/>
            <person name="Leites L."/>
            <person name="Islam-Faridi N."/>
            <person name="Romero-Severson J."/>
            <person name="DeLeo V.L."/>
            <person name="Lucas S.M."/>
            <person name="Lazic D."/>
            <person name="Gailing O."/>
            <person name="Carlson J."/>
            <person name="Staton M."/>
        </authorList>
    </citation>
    <scope>NUCLEOTIDE SEQUENCE [LARGE SCALE GENOMIC DNA]</scope>
    <source>
        <strain evidence="2">Pseudo-F2</strain>
    </source>
</reference>
<dbReference type="InterPro" id="IPR001810">
    <property type="entry name" value="F-box_dom"/>
</dbReference>
<name>A0AAN7EYP0_QUERU</name>
<evidence type="ECO:0000259" key="1">
    <source>
        <dbReference type="PROSITE" id="PS50181"/>
    </source>
</evidence>
<dbReference type="SUPFAM" id="SSF81383">
    <property type="entry name" value="F-box domain"/>
    <property type="match status" value="1"/>
</dbReference>
<dbReference type="PROSITE" id="PS50181">
    <property type="entry name" value="FBOX"/>
    <property type="match status" value="1"/>
</dbReference>
<dbReference type="EMBL" id="JAXUIC010000007">
    <property type="protein sequence ID" value="KAK4582538.1"/>
    <property type="molecule type" value="Genomic_DNA"/>
</dbReference>
<evidence type="ECO:0000313" key="2">
    <source>
        <dbReference type="EMBL" id="KAK4582538.1"/>
    </source>
</evidence>
<comment type="caution">
    <text evidence="2">The sequence shown here is derived from an EMBL/GenBank/DDBJ whole genome shotgun (WGS) entry which is preliminary data.</text>
</comment>
<dbReference type="Pfam" id="PF24750">
    <property type="entry name" value="b-prop_At3g26010-like"/>
    <property type="match status" value="1"/>
</dbReference>
<feature type="domain" description="F-box" evidence="1">
    <location>
        <begin position="36"/>
        <end position="82"/>
    </location>
</feature>
<protein>
    <recommendedName>
        <fullName evidence="1">F-box domain-containing protein</fullName>
    </recommendedName>
</protein>
<dbReference type="InterPro" id="IPR036047">
    <property type="entry name" value="F-box-like_dom_sf"/>
</dbReference>
<dbReference type="PANTHER" id="PTHR35546">
    <property type="entry name" value="F-BOX PROTEIN INTERACTION DOMAIN PROTEIN-RELATED"/>
    <property type="match status" value="1"/>
</dbReference>
<dbReference type="Gene3D" id="1.20.1280.50">
    <property type="match status" value="1"/>
</dbReference>
<dbReference type="InterPro" id="IPR056592">
    <property type="entry name" value="Beta-prop_At3g26010-like"/>
</dbReference>
<accession>A0AAN7EYP0</accession>
<dbReference type="Proteomes" id="UP001324115">
    <property type="component" value="Unassembled WGS sequence"/>
</dbReference>
<dbReference type="InterPro" id="IPR055290">
    <property type="entry name" value="At3g26010-like"/>
</dbReference>
<sequence length="502" mass="57852">MAEESIKSRNTDSLVLCYERRKRRRIIEEEPNDPIQIDIEKLPDALLFEVLYRLPCRWALQYKSVSKRWCSLISHPQFVRTYIHHRHQFRKSDTYPFTLVLYYGKQFNNNILALPFYDDSGDGGGGSDGLDFLNFLPDIELARKGYTFSIEASFNDLLLVYSEVPKSLSRSWGPAFRLYRICNPLTKQWITLPCLPFPESYRFVLVGFICNLYSCDKEQGCTTNAHYSYKVVRILSPTESNTTQIHMEIFSSDTGEWCHSLVSSPRGLNPFHIRSLNAGVVACNGMLHWVDENDRTIKGFVVFDPFNEAQGCRYIDPPSDLCLEELVYLGVFQGRLRIFQKPIFGSNFSVWELEDYNIAGKWCLKYKIYFKDLVSEYADLVKIAKKTSPPGSLLAFHPNVGEIVFLQFHNYIVLCNMQTKVLTMTGRLRDRGRILADNTSLEVYKVYAKYVFIVGQSSWPTPVPLPLKREWDSLLSLAKVASKLEERKELRATIAANTSSEV</sequence>
<evidence type="ECO:0000313" key="3">
    <source>
        <dbReference type="Proteomes" id="UP001324115"/>
    </source>
</evidence>
<keyword evidence="3" id="KW-1185">Reference proteome</keyword>
<dbReference type="AlphaFoldDB" id="A0AAN7EYP0"/>
<proteinExistence type="predicted"/>
<gene>
    <name evidence="2" type="ORF">RGQ29_025652</name>
</gene>
<dbReference type="PANTHER" id="PTHR35546:SF130">
    <property type="entry name" value="EXPRESSED PROTEIN"/>
    <property type="match status" value="1"/>
</dbReference>
<organism evidence="2 3">
    <name type="scientific">Quercus rubra</name>
    <name type="common">Northern red oak</name>
    <name type="synonym">Quercus borealis</name>
    <dbReference type="NCBI Taxonomy" id="3512"/>
    <lineage>
        <taxon>Eukaryota</taxon>
        <taxon>Viridiplantae</taxon>
        <taxon>Streptophyta</taxon>
        <taxon>Embryophyta</taxon>
        <taxon>Tracheophyta</taxon>
        <taxon>Spermatophyta</taxon>
        <taxon>Magnoliopsida</taxon>
        <taxon>eudicotyledons</taxon>
        <taxon>Gunneridae</taxon>
        <taxon>Pentapetalae</taxon>
        <taxon>rosids</taxon>
        <taxon>fabids</taxon>
        <taxon>Fagales</taxon>
        <taxon>Fagaceae</taxon>
        <taxon>Quercus</taxon>
    </lineage>
</organism>
<dbReference type="InterPro" id="IPR017451">
    <property type="entry name" value="F-box-assoc_interact_dom"/>
</dbReference>
<dbReference type="Pfam" id="PF00646">
    <property type="entry name" value="F-box"/>
    <property type="match status" value="1"/>
</dbReference>
<dbReference type="NCBIfam" id="TIGR01640">
    <property type="entry name" value="F_box_assoc_1"/>
    <property type="match status" value="1"/>
</dbReference>